<dbReference type="AlphaFoldDB" id="A0A5J5CJU0"/>
<comment type="caution">
    <text evidence="1">The sequence shown here is derived from an EMBL/GenBank/DDBJ whole genome shotgun (WGS) entry which is preliminary data.</text>
</comment>
<keyword evidence="2" id="KW-1185">Reference proteome</keyword>
<reference evidence="1 2" key="1">
    <citation type="submission" date="2019-08" db="EMBL/GenBank/DDBJ databases">
        <title>A chromosome-level genome assembly, high-density linkage maps, and genome scans reveal the genomic architecture of hybrid incompatibilities underlying speciation via character displacement in darters (Percidae: Etheostominae).</title>
        <authorList>
            <person name="Moran R.L."/>
            <person name="Catchen J.M."/>
            <person name="Fuller R.C."/>
        </authorList>
    </citation>
    <scope>NUCLEOTIDE SEQUENCE [LARGE SCALE GENOMIC DNA]</scope>
    <source>
        <strain evidence="1">EspeVRDwgs_2016</strain>
        <tissue evidence="1">Muscle</tissue>
    </source>
</reference>
<evidence type="ECO:0000313" key="1">
    <source>
        <dbReference type="EMBL" id="KAA8581013.1"/>
    </source>
</evidence>
<evidence type="ECO:0000313" key="2">
    <source>
        <dbReference type="Proteomes" id="UP000327493"/>
    </source>
</evidence>
<dbReference type="EMBL" id="VOFY01000022">
    <property type="protein sequence ID" value="KAA8581013.1"/>
    <property type="molecule type" value="Genomic_DNA"/>
</dbReference>
<accession>A0A5J5CJU0</accession>
<organism evidence="1 2">
    <name type="scientific">Etheostoma spectabile</name>
    <name type="common">orangethroat darter</name>
    <dbReference type="NCBI Taxonomy" id="54343"/>
    <lineage>
        <taxon>Eukaryota</taxon>
        <taxon>Metazoa</taxon>
        <taxon>Chordata</taxon>
        <taxon>Craniata</taxon>
        <taxon>Vertebrata</taxon>
        <taxon>Euteleostomi</taxon>
        <taxon>Actinopterygii</taxon>
        <taxon>Neopterygii</taxon>
        <taxon>Teleostei</taxon>
        <taxon>Neoteleostei</taxon>
        <taxon>Acanthomorphata</taxon>
        <taxon>Eupercaria</taxon>
        <taxon>Perciformes</taxon>
        <taxon>Percoidei</taxon>
        <taxon>Percidae</taxon>
        <taxon>Etheostomatinae</taxon>
        <taxon>Etheostoma</taxon>
    </lineage>
</organism>
<name>A0A5J5CJU0_9PERO</name>
<dbReference type="Proteomes" id="UP000327493">
    <property type="component" value="Chromosome 22"/>
</dbReference>
<sequence length="53" mass="6300">MEVYGDEETPGFQRTCAERRRRPVNGDRFLIQREDAALIPYNLGLHFFHAHIR</sequence>
<gene>
    <name evidence="1" type="ORF">FQN60_013971</name>
</gene>
<proteinExistence type="predicted"/>
<protein>
    <submittedName>
        <fullName evidence="1">Uncharacterized protein</fullName>
    </submittedName>
</protein>